<proteinExistence type="predicted"/>
<organism evidence="1">
    <name type="scientific">Lactuca sativa CRESS virus</name>
    <dbReference type="NCBI Taxonomy" id="2709779"/>
    <lineage>
        <taxon>Viruses</taxon>
        <taxon>Monodnaviria</taxon>
        <taxon>Shotokuvirae</taxon>
        <taxon>Cressdnaviricota</taxon>
    </lineage>
</organism>
<protein>
    <submittedName>
        <fullName evidence="1">Rep</fullName>
    </submittedName>
</protein>
<dbReference type="EMBL" id="MT067622">
    <property type="protein sequence ID" value="QIN94951.1"/>
    <property type="molecule type" value="Genomic_DNA"/>
</dbReference>
<sequence length="168" mass="18496">MVHVPSCVRELLVAWDRVLIRLLEESSADGENLIASQVVLEDQCNVNVIVLRTPVHCSTKKRGRSLGAICIVRPLNARDQCVLQESFVVTDVLDNLICVRGITINSDVPLVGSAVLAFLLLARLRSLTSLVVGGECAHECQLKNGVNVFVRRDIRNGTIIRKNSTEVR</sequence>
<reference evidence="1" key="1">
    <citation type="submission" date="2020-01" db="EMBL/GenBank/DDBJ databases">
        <title>Wild bird genome analysis.</title>
        <authorList>
            <person name="Shan T."/>
            <person name="Yang S."/>
            <person name="Zhang W."/>
        </authorList>
    </citation>
    <scope>NUCLEOTIDE SEQUENCE</scope>
    <source>
        <strain evidence="1">Pt151-unl-7</strain>
    </source>
</reference>
<evidence type="ECO:0000313" key="1">
    <source>
        <dbReference type="EMBL" id="QIN94951.1"/>
    </source>
</evidence>
<accession>A0A6G8R453</accession>
<name>A0A6G8R453_9VIRU</name>